<dbReference type="SUPFAM" id="SSF52540">
    <property type="entry name" value="P-loop containing nucleoside triphosphate hydrolases"/>
    <property type="match status" value="1"/>
</dbReference>
<evidence type="ECO:0000313" key="12">
    <source>
        <dbReference type="EMBL" id="KAB7578056.1"/>
    </source>
</evidence>
<dbReference type="GO" id="GO:0015421">
    <property type="term" value="F:ABC-type oligopeptide transporter activity"/>
    <property type="evidence" value="ECO:0007669"/>
    <property type="project" value="TreeGrafter"/>
</dbReference>
<evidence type="ECO:0000259" key="10">
    <source>
        <dbReference type="PROSITE" id="PS50893"/>
    </source>
</evidence>
<proteinExistence type="predicted"/>
<dbReference type="InterPro" id="IPR039421">
    <property type="entry name" value="Type_1_exporter"/>
</dbReference>
<dbReference type="PANTHER" id="PTHR43394:SF1">
    <property type="entry name" value="ATP-BINDING CASSETTE SUB-FAMILY B MEMBER 10, MITOCHONDRIAL"/>
    <property type="match status" value="1"/>
</dbReference>
<dbReference type="SUPFAM" id="SSF90123">
    <property type="entry name" value="ABC transporter transmembrane region"/>
    <property type="match status" value="1"/>
</dbReference>
<dbReference type="EMBL" id="WEFP01000001">
    <property type="protein sequence ID" value="KAB7578056.1"/>
    <property type="molecule type" value="Genomic_DNA"/>
</dbReference>
<evidence type="ECO:0000256" key="5">
    <source>
        <dbReference type="ARBA" id="ARBA00022741"/>
    </source>
</evidence>
<keyword evidence="3" id="KW-1003">Cell membrane</keyword>
<feature type="transmembrane region" description="Helical" evidence="9">
    <location>
        <begin position="233"/>
        <end position="256"/>
    </location>
</feature>
<dbReference type="PROSITE" id="PS50893">
    <property type="entry name" value="ABC_TRANSPORTER_2"/>
    <property type="match status" value="1"/>
</dbReference>
<dbReference type="Gene3D" id="3.40.50.300">
    <property type="entry name" value="P-loop containing nucleotide triphosphate hydrolases"/>
    <property type="match status" value="1"/>
</dbReference>
<evidence type="ECO:0000256" key="2">
    <source>
        <dbReference type="ARBA" id="ARBA00022448"/>
    </source>
</evidence>
<feature type="transmembrane region" description="Helical" evidence="9">
    <location>
        <begin position="276"/>
        <end position="294"/>
    </location>
</feature>
<keyword evidence="4 9" id="KW-0812">Transmembrane</keyword>
<keyword evidence="6 12" id="KW-0067">ATP-binding</keyword>
<keyword evidence="7 9" id="KW-1133">Transmembrane helix</keyword>
<evidence type="ECO:0000256" key="3">
    <source>
        <dbReference type="ARBA" id="ARBA00022475"/>
    </source>
</evidence>
<feature type="domain" description="ABC transmembrane type-1" evidence="11">
    <location>
        <begin position="14"/>
        <end position="296"/>
    </location>
</feature>
<evidence type="ECO:0000256" key="4">
    <source>
        <dbReference type="ARBA" id="ARBA00022692"/>
    </source>
</evidence>
<dbReference type="PANTHER" id="PTHR43394">
    <property type="entry name" value="ATP-DEPENDENT PERMEASE MDL1, MITOCHONDRIAL"/>
    <property type="match status" value="1"/>
</dbReference>
<dbReference type="SMART" id="SM00382">
    <property type="entry name" value="AAA"/>
    <property type="match status" value="1"/>
</dbReference>
<feature type="transmembrane region" description="Helical" evidence="9">
    <location>
        <begin position="153"/>
        <end position="176"/>
    </location>
</feature>
<dbReference type="Gene3D" id="1.20.1560.10">
    <property type="entry name" value="ABC transporter type 1, transmembrane domain"/>
    <property type="match status" value="1"/>
</dbReference>
<dbReference type="InterPro" id="IPR011527">
    <property type="entry name" value="ABC1_TM_dom"/>
</dbReference>
<feature type="transmembrane region" description="Helical" evidence="9">
    <location>
        <begin position="50"/>
        <end position="74"/>
    </location>
</feature>
<accession>A0A7V7Y771</accession>
<dbReference type="InterPro" id="IPR017871">
    <property type="entry name" value="ABC_transporter-like_CS"/>
</dbReference>
<keyword evidence="5" id="KW-0547">Nucleotide-binding</keyword>
<name>A0A7V7Y771_ENTFC</name>
<dbReference type="InterPro" id="IPR036640">
    <property type="entry name" value="ABC1_TM_sf"/>
</dbReference>
<keyword evidence="8 9" id="KW-0472">Membrane</keyword>
<dbReference type="PROSITE" id="PS50929">
    <property type="entry name" value="ABC_TM1F"/>
    <property type="match status" value="1"/>
</dbReference>
<organism evidence="12 13">
    <name type="scientific">Enterococcus faecium</name>
    <name type="common">Streptococcus faecium</name>
    <dbReference type="NCBI Taxonomy" id="1352"/>
    <lineage>
        <taxon>Bacteria</taxon>
        <taxon>Bacillati</taxon>
        <taxon>Bacillota</taxon>
        <taxon>Bacilli</taxon>
        <taxon>Lactobacillales</taxon>
        <taxon>Enterococcaceae</taxon>
        <taxon>Enterococcus</taxon>
    </lineage>
</organism>
<dbReference type="Pfam" id="PF00005">
    <property type="entry name" value="ABC_tran"/>
    <property type="match status" value="1"/>
</dbReference>
<dbReference type="InterPro" id="IPR003439">
    <property type="entry name" value="ABC_transporter-like_ATP-bd"/>
</dbReference>
<reference evidence="12 13" key="1">
    <citation type="submission" date="2019-10" db="EMBL/GenBank/DDBJ databases">
        <title>Evolutionary dynamics of vancomycin-resistant Enterococcus faecium during gastrointestinal tract colonization and bloodstream infection in immunocompromised pediatric patients.</title>
        <authorList>
            <person name="Chilambi G.S."/>
            <person name="Nordstrom H.R."/>
            <person name="Evans D.R."/>
            <person name="Ferrolino J."/>
            <person name="Hayden R.T."/>
            <person name="Maron G.M."/>
            <person name="Vo A.N."/>
            <person name="Gilmore M.S."/>
            <person name="Wolf J."/>
            <person name="Rosch J.W."/>
            <person name="Van Tyne D."/>
        </authorList>
    </citation>
    <scope>NUCLEOTIDE SEQUENCE [LARGE SCALE GENOMIC DNA]</scope>
    <source>
        <strain evidence="12 13">VRECG27</strain>
    </source>
</reference>
<dbReference type="Pfam" id="PF00664">
    <property type="entry name" value="ABC_membrane"/>
    <property type="match status" value="1"/>
</dbReference>
<dbReference type="GO" id="GO:0016887">
    <property type="term" value="F:ATP hydrolysis activity"/>
    <property type="evidence" value="ECO:0007669"/>
    <property type="project" value="InterPro"/>
</dbReference>
<feature type="transmembrane region" description="Helical" evidence="9">
    <location>
        <begin position="128"/>
        <end position="147"/>
    </location>
</feature>
<keyword evidence="2" id="KW-0813">Transport</keyword>
<evidence type="ECO:0000259" key="11">
    <source>
        <dbReference type="PROSITE" id="PS50929"/>
    </source>
</evidence>
<evidence type="ECO:0000313" key="13">
    <source>
        <dbReference type="Proteomes" id="UP000469871"/>
    </source>
</evidence>
<feature type="domain" description="ABC transporter" evidence="10">
    <location>
        <begin position="332"/>
        <end position="567"/>
    </location>
</feature>
<evidence type="ECO:0000256" key="9">
    <source>
        <dbReference type="SAM" id="Phobius"/>
    </source>
</evidence>
<dbReference type="InterPro" id="IPR027417">
    <property type="entry name" value="P-loop_NTPase"/>
</dbReference>
<gene>
    <name evidence="12" type="ORF">GBM73_12485</name>
</gene>
<dbReference type="GO" id="GO:0005886">
    <property type="term" value="C:plasma membrane"/>
    <property type="evidence" value="ECO:0007669"/>
    <property type="project" value="UniProtKB-SubCell"/>
</dbReference>
<evidence type="ECO:0000256" key="8">
    <source>
        <dbReference type="ARBA" id="ARBA00023136"/>
    </source>
</evidence>
<dbReference type="InterPro" id="IPR003593">
    <property type="entry name" value="AAA+_ATPase"/>
</dbReference>
<dbReference type="CDD" id="cd18548">
    <property type="entry name" value="ABC_6TM_Tm287_like"/>
    <property type="match status" value="1"/>
</dbReference>
<dbReference type="RefSeq" id="WP_152137411.1">
    <property type="nucleotide sequence ID" value="NZ_JALIHZ010000001.1"/>
</dbReference>
<sequence length="580" mass="64516">MLKIVKRISLTSAIAAAVFMVIQVLADLYLPTLTSNIIDKGVAQGDVDYIWHTGFVMIGFSLISILAAIANTFFATRESQKLGKQLRTDVYKKSESLTKDAFDKYGTASLITRTTNDVTQIQMVTQMFLRMMINAPITLIGASILAYQKDHQLTKIFLVVIPVMIILIGGIMYFAVPLFKSMQKKTDRLNLVFREGLTGVRVIRAFDKTRFEENRFDLANKDYTNTAIKVNTIVALMMPMMTLIMSGTNVAITWFGGHYIADMTLEVGNLIAFMTYAMQILISFMMLSAIFIMVPRAQASADRINEVLDEKIGIHDPENPKTVSFAGKNATLAFNHVNYRYHGAEKLALEDIDFQAKSGEIVAIIGGTGSGKTTLVNLIPRLYDIESGSIQINGTDISDMTQYNLRELMGFVPQKAVLFSGTIRDNMQYGKPDATDEMIWKALEIAQAKDFVSEMEDGLDSHVEQGGGNFSGGQRQRLAIARALVKTADIYVFDDSFSALDFKTDANLRQALKTNMKESITVLVAQRVSTVMDADMILVLDEGKLVGKGTHEELLATNETYQEIVHSQLRETNYIESSKN</sequence>
<dbReference type="FunFam" id="3.40.50.300:FF:000854">
    <property type="entry name" value="Multidrug ABC transporter ATP-binding protein"/>
    <property type="match status" value="1"/>
</dbReference>
<dbReference type="Proteomes" id="UP000469871">
    <property type="component" value="Unassembled WGS sequence"/>
</dbReference>
<comment type="caution">
    <text evidence="12">The sequence shown here is derived from an EMBL/GenBank/DDBJ whole genome shotgun (WGS) entry which is preliminary data.</text>
</comment>
<evidence type="ECO:0000256" key="7">
    <source>
        <dbReference type="ARBA" id="ARBA00022989"/>
    </source>
</evidence>
<dbReference type="PROSITE" id="PS00211">
    <property type="entry name" value="ABC_TRANSPORTER_1"/>
    <property type="match status" value="1"/>
</dbReference>
<dbReference type="AlphaFoldDB" id="A0A7V7Y771"/>
<evidence type="ECO:0000256" key="6">
    <source>
        <dbReference type="ARBA" id="ARBA00022840"/>
    </source>
</evidence>
<dbReference type="GO" id="GO:0005524">
    <property type="term" value="F:ATP binding"/>
    <property type="evidence" value="ECO:0007669"/>
    <property type="project" value="UniProtKB-KW"/>
</dbReference>
<evidence type="ECO:0000256" key="1">
    <source>
        <dbReference type="ARBA" id="ARBA00004651"/>
    </source>
</evidence>
<comment type="subcellular location">
    <subcellularLocation>
        <location evidence="1">Cell membrane</location>
        <topology evidence="1">Multi-pass membrane protein</topology>
    </subcellularLocation>
</comment>
<protein>
    <submittedName>
        <fullName evidence="12">ABC transporter ATP-binding protein</fullName>
    </submittedName>
</protein>